<feature type="signal peptide" evidence="4">
    <location>
        <begin position="1"/>
        <end position="23"/>
    </location>
</feature>
<keyword evidence="3" id="KW-0813">Transport</keyword>
<feature type="domain" description="Multidrug resistance protein MdtA-like C-terminal permuted SH3" evidence="7">
    <location>
        <begin position="278"/>
        <end position="338"/>
    </location>
</feature>
<proteinExistence type="inferred from homology"/>
<comment type="similarity">
    <text evidence="2">Belongs to the membrane fusion protein (MFP) (TC 8.A.1) family.</text>
</comment>
<dbReference type="PROSITE" id="PS51257">
    <property type="entry name" value="PROKAR_LIPOPROTEIN"/>
    <property type="match status" value="1"/>
</dbReference>
<dbReference type="GO" id="GO:0015562">
    <property type="term" value="F:efflux transmembrane transporter activity"/>
    <property type="evidence" value="ECO:0007669"/>
    <property type="project" value="TreeGrafter"/>
</dbReference>
<dbReference type="PANTHER" id="PTHR30469:SF13">
    <property type="entry name" value="HAE1 FAMILY EFFLUX PUMP MFP COMPONENT"/>
    <property type="match status" value="1"/>
</dbReference>
<dbReference type="InterPro" id="IPR058625">
    <property type="entry name" value="MdtA-like_BSH"/>
</dbReference>
<evidence type="ECO:0000259" key="6">
    <source>
        <dbReference type="Pfam" id="PF25954"/>
    </source>
</evidence>
<evidence type="ECO:0000259" key="7">
    <source>
        <dbReference type="Pfam" id="PF25967"/>
    </source>
</evidence>
<dbReference type="EMBL" id="CP045699">
    <property type="protein sequence ID" value="QGA64687.1"/>
    <property type="molecule type" value="Genomic_DNA"/>
</dbReference>
<dbReference type="Gene3D" id="2.40.50.100">
    <property type="match status" value="1"/>
</dbReference>
<gene>
    <name evidence="8" type="ORF">GFB47_04290</name>
</gene>
<evidence type="ECO:0000313" key="9">
    <source>
        <dbReference type="Proteomes" id="UP000348942"/>
    </source>
</evidence>
<dbReference type="RefSeq" id="WP_153446809.1">
    <property type="nucleotide sequence ID" value="NZ_CP045699.1"/>
</dbReference>
<evidence type="ECO:0000259" key="5">
    <source>
        <dbReference type="Pfam" id="PF25917"/>
    </source>
</evidence>
<dbReference type="SUPFAM" id="SSF111369">
    <property type="entry name" value="HlyD-like secretion proteins"/>
    <property type="match status" value="1"/>
</dbReference>
<sequence>MKHKIVRSVSLAVSILASLSCLASTTPPQKKPVRPATDVGAEIVLAHDVQQSLTLVGKLEGQQSVEIKPEVAGKISRINVTSNQVVKAGQRLVEIDKTKAQAALNEAKAYLIDERRKEREYSKLVSKNAITQTELDAQRASVDIAKARLDAATAELSYMQIKAPFAGTIGFIDFSNGKMVTVGEDLFTLDNLSNMRLDLQVPEKYLSQISIGMEVKTTSRAWKNEQFAGKVTHINTRVNAATLSVPVRVNIPNKGQKLKPGMLMSATIHFPTIHKPIIPVQAMEYAGTKRFVYIITTDAATKTAKVIRSEITLGDRIEDKIVVNSGLKVGQQVVTKGLVNMRDGMAVKVVEETKMIKSGTLKQPDLNTNELKADDAKIDAVKTEQSQGVK</sequence>
<evidence type="ECO:0000256" key="1">
    <source>
        <dbReference type="ARBA" id="ARBA00004196"/>
    </source>
</evidence>
<keyword evidence="9" id="KW-1185">Reference proteome</keyword>
<dbReference type="FunFam" id="2.40.30.170:FF:000010">
    <property type="entry name" value="Efflux RND transporter periplasmic adaptor subunit"/>
    <property type="match status" value="1"/>
</dbReference>
<protein>
    <submittedName>
        <fullName evidence="8">Efflux RND transporter periplasmic adaptor subunit</fullName>
    </submittedName>
</protein>
<dbReference type="Pfam" id="PF25954">
    <property type="entry name" value="Beta-barrel_RND_2"/>
    <property type="match status" value="1"/>
</dbReference>
<dbReference type="AlphaFoldDB" id="A0A5Q0TIH8"/>
<dbReference type="PANTHER" id="PTHR30469">
    <property type="entry name" value="MULTIDRUG RESISTANCE PROTEIN MDTA"/>
    <property type="match status" value="1"/>
</dbReference>
<name>A0A5Q0TIH8_9VIBR</name>
<feature type="domain" description="CusB-like beta-barrel" evidence="6">
    <location>
        <begin position="197"/>
        <end position="268"/>
    </location>
</feature>
<evidence type="ECO:0000256" key="2">
    <source>
        <dbReference type="ARBA" id="ARBA00009477"/>
    </source>
</evidence>
<dbReference type="Pfam" id="PF25917">
    <property type="entry name" value="BSH_RND"/>
    <property type="match status" value="1"/>
</dbReference>
<dbReference type="Gene3D" id="2.40.420.20">
    <property type="match status" value="1"/>
</dbReference>
<dbReference type="InterPro" id="IPR006143">
    <property type="entry name" value="RND_pump_MFP"/>
</dbReference>
<dbReference type="Pfam" id="PF25967">
    <property type="entry name" value="RND-MFP_C"/>
    <property type="match status" value="1"/>
</dbReference>
<dbReference type="InterPro" id="IPR058792">
    <property type="entry name" value="Beta-barrel_RND_2"/>
</dbReference>
<evidence type="ECO:0000256" key="3">
    <source>
        <dbReference type="ARBA" id="ARBA00022448"/>
    </source>
</evidence>
<reference evidence="8 9" key="1">
    <citation type="submission" date="2019-10" db="EMBL/GenBank/DDBJ databases">
        <title>Vibrio sp. nov., isolated from Coralline algae surface.</title>
        <authorList>
            <person name="Geng Y."/>
            <person name="Zhang X."/>
        </authorList>
    </citation>
    <scope>NUCLEOTIDE SEQUENCE [LARGE SCALE GENOMIC DNA]</scope>
    <source>
        <strain evidence="8 9">SM1977</strain>
    </source>
</reference>
<evidence type="ECO:0000313" key="8">
    <source>
        <dbReference type="EMBL" id="QGA64687.1"/>
    </source>
</evidence>
<dbReference type="InterPro" id="IPR058627">
    <property type="entry name" value="MdtA-like_C"/>
</dbReference>
<accession>A0A5Q0TIH8</accession>
<feature type="domain" description="Multidrug resistance protein MdtA-like barrel-sandwich hybrid" evidence="5">
    <location>
        <begin position="64"/>
        <end position="186"/>
    </location>
</feature>
<dbReference type="Gene3D" id="2.40.30.170">
    <property type="match status" value="1"/>
</dbReference>
<keyword evidence="4" id="KW-0732">Signal</keyword>
<dbReference type="Proteomes" id="UP000348942">
    <property type="component" value="Chromosome 1"/>
</dbReference>
<evidence type="ECO:0000256" key="4">
    <source>
        <dbReference type="SAM" id="SignalP"/>
    </source>
</evidence>
<dbReference type="Gene3D" id="1.10.287.470">
    <property type="entry name" value="Helix hairpin bin"/>
    <property type="match status" value="1"/>
</dbReference>
<comment type="subcellular location">
    <subcellularLocation>
        <location evidence="1">Cell envelope</location>
    </subcellularLocation>
</comment>
<organism evidence="8 9">
    <name type="scientific">Vibrio algicola</name>
    <dbReference type="NCBI Taxonomy" id="2662262"/>
    <lineage>
        <taxon>Bacteria</taxon>
        <taxon>Pseudomonadati</taxon>
        <taxon>Pseudomonadota</taxon>
        <taxon>Gammaproteobacteria</taxon>
        <taxon>Vibrionales</taxon>
        <taxon>Vibrionaceae</taxon>
        <taxon>Vibrio</taxon>
    </lineage>
</organism>
<feature type="chain" id="PRO_5024274575" evidence="4">
    <location>
        <begin position="24"/>
        <end position="390"/>
    </location>
</feature>
<dbReference type="NCBIfam" id="TIGR01730">
    <property type="entry name" value="RND_mfp"/>
    <property type="match status" value="1"/>
</dbReference>
<dbReference type="GO" id="GO:1990281">
    <property type="term" value="C:efflux pump complex"/>
    <property type="evidence" value="ECO:0007669"/>
    <property type="project" value="TreeGrafter"/>
</dbReference>